<evidence type="ECO:0000313" key="2">
    <source>
        <dbReference type="EMBL" id="MDP9863896.1"/>
    </source>
</evidence>
<keyword evidence="3" id="KW-1185">Reference proteome</keyword>
<evidence type="ECO:0008006" key="4">
    <source>
        <dbReference type="Google" id="ProtNLM"/>
    </source>
</evidence>
<feature type="transmembrane region" description="Helical" evidence="1">
    <location>
        <begin position="34"/>
        <end position="51"/>
    </location>
</feature>
<keyword evidence="1" id="KW-1133">Transmembrane helix</keyword>
<dbReference type="Proteomes" id="UP001230426">
    <property type="component" value="Unassembled WGS sequence"/>
</dbReference>
<organism evidence="2 3">
    <name type="scientific">Streptosporangium brasiliense</name>
    <dbReference type="NCBI Taxonomy" id="47480"/>
    <lineage>
        <taxon>Bacteria</taxon>
        <taxon>Bacillati</taxon>
        <taxon>Actinomycetota</taxon>
        <taxon>Actinomycetes</taxon>
        <taxon>Streptosporangiales</taxon>
        <taxon>Streptosporangiaceae</taxon>
        <taxon>Streptosporangium</taxon>
    </lineage>
</organism>
<reference evidence="2 3" key="1">
    <citation type="submission" date="2023-07" db="EMBL/GenBank/DDBJ databases">
        <title>Sequencing the genomes of 1000 actinobacteria strains.</title>
        <authorList>
            <person name="Klenk H.-P."/>
        </authorList>
    </citation>
    <scope>NUCLEOTIDE SEQUENCE [LARGE SCALE GENOMIC DNA]</scope>
    <source>
        <strain evidence="2 3">DSM 44109</strain>
    </source>
</reference>
<gene>
    <name evidence="2" type="ORF">J2S55_003162</name>
</gene>
<keyword evidence="1" id="KW-0812">Transmembrane</keyword>
<name>A0ABT9R3U7_9ACTN</name>
<dbReference type="EMBL" id="JAUSRB010000002">
    <property type="protein sequence ID" value="MDP9863896.1"/>
    <property type="molecule type" value="Genomic_DNA"/>
</dbReference>
<comment type="caution">
    <text evidence="2">The sequence shown here is derived from an EMBL/GenBank/DDBJ whole genome shotgun (WGS) entry which is preliminary data.</text>
</comment>
<accession>A0ABT9R3U7</accession>
<keyword evidence="1" id="KW-0472">Membrane</keyword>
<evidence type="ECO:0000256" key="1">
    <source>
        <dbReference type="SAM" id="Phobius"/>
    </source>
</evidence>
<sequence length="59" mass="6755">MDRGKPGSKLHVLSDAAGLPLFGYRRLSPRYERYPYAYLAFLTLAAAMTCHKRHLKLTM</sequence>
<proteinExistence type="predicted"/>
<protein>
    <recommendedName>
        <fullName evidence="4">Transposase IS4-like domain-containing protein</fullName>
    </recommendedName>
</protein>
<evidence type="ECO:0000313" key="3">
    <source>
        <dbReference type="Proteomes" id="UP001230426"/>
    </source>
</evidence>